<keyword evidence="3" id="KW-1185">Reference proteome</keyword>
<feature type="transmembrane region" description="Helical" evidence="1">
    <location>
        <begin position="50"/>
        <end position="75"/>
    </location>
</feature>
<keyword evidence="1" id="KW-0812">Transmembrane</keyword>
<feature type="transmembrane region" description="Helical" evidence="1">
    <location>
        <begin position="129"/>
        <end position="148"/>
    </location>
</feature>
<protein>
    <submittedName>
        <fullName evidence="2">Uncharacterized protein</fullName>
    </submittedName>
</protein>
<dbReference type="EMBL" id="JBJUIK010000002">
    <property type="protein sequence ID" value="KAL3535009.1"/>
    <property type="molecule type" value="Genomic_DNA"/>
</dbReference>
<evidence type="ECO:0000256" key="1">
    <source>
        <dbReference type="SAM" id="Phobius"/>
    </source>
</evidence>
<organism evidence="2 3">
    <name type="scientific">Cinchona calisaya</name>
    <dbReference type="NCBI Taxonomy" id="153742"/>
    <lineage>
        <taxon>Eukaryota</taxon>
        <taxon>Viridiplantae</taxon>
        <taxon>Streptophyta</taxon>
        <taxon>Embryophyta</taxon>
        <taxon>Tracheophyta</taxon>
        <taxon>Spermatophyta</taxon>
        <taxon>Magnoliopsida</taxon>
        <taxon>eudicotyledons</taxon>
        <taxon>Gunneridae</taxon>
        <taxon>Pentapetalae</taxon>
        <taxon>asterids</taxon>
        <taxon>lamiids</taxon>
        <taxon>Gentianales</taxon>
        <taxon>Rubiaceae</taxon>
        <taxon>Cinchonoideae</taxon>
        <taxon>Cinchoneae</taxon>
        <taxon>Cinchona</taxon>
    </lineage>
</organism>
<dbReference type="Proteomes" id="UP001630127">
    <property type="component" value="Unassembled WGS sequence"/>
</dbReference>
<sequence>MYLLLGGCSSPCLVLHDFTSRVCEVSFHSFDGCITGMHKRSKMLLGRFSLGFRGIVFSFAASFGYVLVFSLLAFLTESLHGNTGWSIEAVIKFCCCDSCLYHSHFSFASECFCNCGPVAPRVTVEIVVVYWYFAFCGSLLINCQMMLCTEPG</sequence>
<dbReference type="AlphaFoldDB" id="A0ABD3AVI6"/>
<name>A0ABD3AVI6_9GENT</name>
<gene>
    <name evidence="2" type="ORF">ACH5RR_003470</name>
</gene>
<proteinExistence type="predicted"/>
<accession>A0ABD3AVI6</accession>
<keyword evidence="1" id="KW-1133">Transmembrane helix</keyword>
<evidence type="ECO:0000313" key="3">
    <source>
        <dbReference type="Proteomes" id="UP001630127"/>
    </source>
</evidence>
<reference evidence="2 3" key="1">
    <citation type="submission" date="2024-11" db="EMBL/GenBank/DDBJ databases">
        <title>A near-complete genome assembly of Cinchona calisaya.</title>
        <authorList>
            <person name="Lian D.C."/>
            <person name="Zhao X.W."/>
            <person name="Wei L."/>
        </authorList>
    </citation>
    <scope>NUCLEOTIDE SEQUENCE [LARGE SCALE GENOMIC DNA]</scope>
    <source>
        <tissue evidence="2">Nenye</tissue>
    </source>
</reference>
<evidence type="ECO:0000313" key="2">
    <source>
        <dbReference type="EMBL" id="KAL3535009.1"/>
    </source>
</evidence>
<keyword evidence="1" id="KW-0472">Membrane</keyword>
<comment type="caution">
    <text evidence="2">The sequence shown here is derived from an EMBL/GenBank/DDBJ whole genome shotgun (WGS) entry which is preliminary data.</text>
</comment>